<comment type="caution">
    <text evidence="1">The sequence shown here is derived from an EMBL/GenBank/DDBJ whole genome shotgun (WGS) entry which is preliminary data.</text>
</comment>
<keyword evidence="2" id="KW-1185">Reference proteome</keyword>
<dbReference type="EMBL" id="JAAGPU010000005">
    <property type="protein sequence ID" value="NEU04171.1"/>
    <property type="molecule type" value="Genomic_DNA"/>
</dbReference>
<evidence type="ECO:0000313" key="1">
    <source>
        <dbReference type="EMBL" id="NEU04171.1"/>
    </source>
</evidence>
<reference evidence="1 2" key="1">
    <citation type="submission" date="2020-02" db="EMBL/GenBank/DDBJ databases">
        <title>Genome assembly of a novel Clostridium senegalense strain.</title>
        <authorList>
            <person name="Gupta T.B."/>
            <person name="Jauregui R."/>
            <person name="Maclean P."/>
            <person name="Nawarathana A."/>
            <person name="Brightwell G."/>
        </authorList>
    </citation>
    <scope>NUCLEOTIDE SEQUENCE [LARGE SCALE GENOMIC DNA]</scope>
    <source>
        <strain evidence="1 2">AGRFS4</strain>
    </source>
</reference>
<sequence>MIVNSIKSLGHLKLDYKVNNNGFRIKGIGKNFKFKINKKVTKNKKVITKTFIIKK</sequence>
<name>A0A6M0H2Q5_9CLOT</name>
<dbReference type="RefSeq" id="WP_155844777.1">
    <property type="nucleotide sequence ID" value="NZ_CABKRL010000004.1"/>
</dbReference>
<evidence type="ECO:0000313" key="2">
    <source>
        <dbReference type="Proteomes" id="UP000481872"/>
    </source>
</evidence>
<dbReference type="AlphaFoldDB" id="A0A6M0H2Q5"/>
<protein>
    <submittedName>
        <fullName evidence="1">Uncharacterized protein</fullName>
    </submittedName>
</protein>
<dbReference type="Proteomes" id="UP000481872">
    <property type="component" value="Unassembled WGS sequence"/>
</dbReference>
<accession>A0A6M0H2Q5</accession>
<proteinExistence type="predicted"/>
<gene>
    <name evidence="1" type="ORF">G3M99_04715</name>
</gene>
<organism evidence="1 2">
    <name type="scientific">Clostridium senegalense</name>
    <dbReference type="NCBI Taxonomy" id="1465809"/>
    <lineage>
        <taxon>Bacteria</taxon>
        <taxon>Bacillati</taxon>
        <taxon>Bacillota</taxon>
        <taxon>Clostridia</taxon>
        <taxon>Eubacteriales</taxon>
        <taxon>Clostridiaceae</taxon>
        <taxon>Clostridium</taxon>
    </lineage>
</organism>